<gene>
    <name evidence="3" type="ORF">ACFQMJ_10995</name>
</gene>
<accession>A0ABW2FA51</accession>
<name>A0ABW2FA51_9BACL</name>
<dbReference type="Proteomes" id="UP001596378">
    <property type="component" value="Unassembled WGS sequence"/>
</dbReference>
<dbReference type="PANTHER" id="PTHR47199">
    <property type="entry name" value="PHOTOSYSTEM II STABILITY/ASSEMBLY FACTOR HCF136, CHLOROPLASTIC"/>
    <property type="match status" value="1"/>
</dbReference>
<feature type="region of interest" description="Disordered" evidence="1">
    <location>
        <begin position="28"/>
        <end position="80"/>
    </location>
</feature>
<feature type="signal peptide" evidence="2">
    <location>
        <begin position="1"/>
        <end position="22"/>
    </location>
</feature>
<evidence type="ECO:0000313" key="4">
    <source>
        <dbReference type="Proteomes" id="UP001596378"/>
    </source>
</evidence>
<dbReference type="Gene3D" id="2.130.10.10">
    <property type="entry name" value="YVTN repeat-like/Quinoprotein amine dehydrogenase"/>
    <property type="match status" value="3"/>
</dbReference>
<comment type="caution">
    <text evidence="3">The sequence shown here is derived from an EMBL/GenBank/DDBJ whole genome shotgun (WGS) entry which is preliminary data.</text>
</comment>
<dbReference type="CDD" id="cd15482">
    <property type="entry name" value="Sialidase_non-viral"/>
    <property type="match status" value="1"/>
</dbReference>
<evidence type="ECO:0000256" key="1">
    <source>
        <dbReference type="SAM" id="MobiDB-lite"/>
    </source>
</evidence>
<protein>
    <submittedName>
        <fullName evidence="3">WD40/YVTN/BNR-like repeat-containing protein</fullName>
    </submittedName>
</protein>
<sequence>MTTRSRKMKLGTLLLAVSLALAAGCSSSAGNAGLNDTNSPGSSAASTGSPSGDASPSVPASSSPEASSEPAPSSSAVVAPKGPATALRLADEKTGWAGGQGWIARTDDGGQSWNVQYSQPYEVMQIFALNERQVWATLDAGNAGGLKLVRSTDGGGSWNEVGEVPNRGYLHFRSDKEGFAGNAVTNDGGATWSALRTPESLVGDVYFHDSNNGWAVRGGKDKFEFLHSADGGKSWKTVMSRKWNGELANAIIRSTGKDDAWIELIGDTGMTQTSYSVFHTINGGGSWTPVLAKNNAGSGPAPGFEADGKGDKANEGPGNSPGALYVVNPQTAIMGGQCLACDAPNTVAETTDGGKSWKVSKQEFPGYGQQLIAATDAKHIWLLTTDATEPSVLYITSDGGENWKKVYSFAVAD</sequence>
<evidence type="ECO:0000313" key="3">
    <source>
        <dbReference type="EMBL" id="MFC7149056.1"/>
    </source>
</evidence>
<keyword evidence="2" id="KW-0732">Signal</keyword>
<organism evidence="3 4">
    <name type="scientific">Cohnella cellulosilytica</name>
    <dbReference type="NCBI Taxonomy" id="986710"/>
    <lineage>
        <taxon>Bacteria</taxon>
        <taxon>Bacillati</taxon>
        <taxon>Bacillota</taxon>
        <taxon>Bacilli</taxon>
        <taxon>Bacillales</taxon>
        <taxon>Paenibacillaceae</taxon>
        <taxon>Cohnella</taxon>
    </lineage>
</organism>
<dbReference type="EMBL" id="JBHTAI010000006">
    <property type="protein sequence ID" value="MFC7149056.1"/>
    <property type="molecule type" value="Genomic_DNA"/>
</dbReference>
<dbReference type="PROSITE" id="PS51257">
    <property type="entry name" value="PROKAR_LIPOPROTEIN"/>
    <property type="match status" value="1"/>
</dbReference>
<dbReference type="RefSeq" id="WP_378053912.1">
    <property type="nucleotide sequence ID" value="NZ_JBHMDN010000079.1"/>
</dbReference>
<evidence type="ECO:0000256" key="2">
    <source>
        <dbReference type="SAM" id="SignalP"/>
    </source>
</evidence>
<dbReference type="PANTHER" id="PTHR47199:SF2">
    <property type="entry name" value="PHOTOSYSTEM II STABILITY_ASSEMBLY FACTOR HCF136, CHLOROPLASTIC"/>
    <property type="match status" value="1"/>
</dbReference>
<dbReference type="SUPFAM" id="SSF110296">
    <property type="entry name" value="Oligoxyloglucan reducing end-specific cellobiohydrolase"/>
    <property type="match status" value="2"/>
</dbReference>
<keyword evidence="4" id="KW-1185">Reference proteome</keyword>
<feature type="chain" id="PRO_5046557679" evidence="2">
    <location>
        <begin position="23"/>
        <end position="413"/>
    </location>
</feature>
<dbReference type="InterPro" id="IPR015943">
    <property type="entry name" value="WD40/YVTN_repeat-like_dom_sf"/>
</dbReference>
<reference evidence="4" key="1">
    <citation type="journal article" date="2019" name="Int. J. Syst. Evol. Microbiol.">
        <title>The Global Catalogue of Microorganisms (GCM) 10K type strain sequencing project: providing services to taxonomists for standard genome sequencing and annotation.</title>
        <authorList>
            <consortium name="The Broad Institute Genomics Platform"/>
            <consortium name="The Broad Institute Genome Sequencing Center for Infectious Disease"/>
            <person name="Wu L."/>
            <person name="Ma J."/>
        </authorList>
    </citation>
    <scope>NUCLEOTIDE SEQUENCE [LARGE SCALE GENOMIC DNA]</scope>
    <source>
        <strain evidence="4">KCTC 12907</strain>
    </source>
</reference>
<proteinExistence type="predicted"/>
<feature type="region of interest" description="Disordered" evidence="1">
    <location>
        <begin position="293"/>
        <end position="319"/>
    </location>
</feature>